<reference evidence="1 2" key="1">
    <citation type="submission" date="2021-02" db="EMBL/GenBank/DDBJ databases">
        <title>Actinophytocola xerophila sp. nov., isolated from soil of cotton cropping field.</title>
        <authorList>
            <person name="Huang R."/>
            <person name="Chen X."/>
            <person name="Ge X."/>
            <person name="Liu W."/>
        </authorList>
    </citation>
    <scope>NUCLEOTIDE SEQUENCE [LARGE SCALE GENOMIC DNA]</scope>
    <source>
        <strain evidence="1 2">S1-96</strain>
    </source>
</reference>
<organism evidence="1 2">
    <name type="scientific">Actinophytocola gossypii</name>
    <dbReference type="NCBI Taxonomy" id="2812003"/>
    <lineage>
        <taxon>Bacteria</taxon>
        <taxon>Bacillati</taxon>
        <taxon>Actinomycetota</taxon>
        <taxon>Actinomycetes</taxon>
        <taxon>Pseudonocardiales</taxon>
        <taxon>Pseudonocardiaceae</taxon>
    </lineage>
</organism>
<proteinExistence type="predicted"/>
<keyword evidence="2" id="KW-1185">Reference proteome</keyword>
<dbReference type="InterPro" id="IPR032710">
    <property type="entry name" value="NTF2-like_dom_sf"/>
</dbReference>
<evidence type="ECO:0000313" key="1">
    <source>
        <dbReference type="EMBL" id="MCT2584153.1"/>
    </source>
</evidence>
<dbReference type="SUPFAM" id="SSF54427">
    <property type="entry name" value="NTF2-like"/>
    <property type="match status" value="1"/>
</dbReference>
<dbReference type="RefSeq" id="WP_260191550.1">
    <property type="nucleotide sequence ID" value="NZ_JAFFZE010000011.1"/>
</dbReference>
<dbReference type="Proteomes" id="UP001156441">
    <property type="component" value="Unassembled WGS sequence"/>
</dbReference>
<comment type="caution">
    <text evidence="1">The sequence shown here is derived from an EMBL/GenBank/DDBJ whole genome shotgun (WGS) entry which is preliminary data.</text>
</comment>
<dbReference type="EMBL" id="JAFFZE010000011">
    <property type="protein sequence ID" value="MCT2584153.1"/>
    <property type="molecule type" value="Genomic_DNA"/>
</dbReference>
<gene>
    <name evidence="1" type="ORF">JT362_13600</name>
</gene>
<name>A0ABT2J8H2_9PSEU</name>
<protein>
    <submittedName>
        <fullName evidence="1">Nuclear transport factor 2 family protein</fullName>
    </submittedName>
</protein>
<accession>A0ABT2J8H2</accession>
<evidence type="ECO:0000313" key="2">
    <source>
        <dbReference type="Proteomes" id="UP001156441"/>
    </source>
</evidence>
<sequence length="192" mass="21034">MAPERGRQPWLLPVLLITVIATAIGGLLARTVYEDREVADVVPAPSTSVPPEEQPGPTVVLGTQDAGAHPLFEPVRAVLQTYFDAINARDYEAWTATVTPNRVDRQPREAWLRSYRSTRDGSIVVHRIELAAEGEARVLMKFTSVQDPADAPQELRVPCINWNVVFPLVETDAGWKIDSGTTAASPQHEACA</sequence>
<dbReference type="Gene3D" id="3.10.450.50">
    <property type="match status" value="1"/>
</dbReference>